<dbReference type="InterPro" id="IPR052217">
    <property type="entry name" value="Mito/Peroxisomal_Carrier"/>
</dbReference>
<evidence type="ECO:0000313" key="13">
    <source>
        <dbReference type="Proteomes" id="UP000183365"/>
    </source>
</evidence>
<feature type="transmembrane region" description="Helical" evidence="11">
    <location>
        <begin position="62"/>
        <end position="81"/>
    </location>
</feature>
<evidence type="ECO:0000313" key="12">
    <source>
        <dbReference type="EMBL" id="SGZ39858.1"/>
    </source>
</evidence>
<dbReference type="OrthoDB" id="2019556at2759"/>
<feature type="repeat" description="Solcar" evidence="9">
    <location>
        <begin position="97"/>
        <end position="180"/>
    </location>
</feature>
<sequence length="286" mass="31992">MEHAVSGSVSGVISISLTYPLVTLSTILQARKAIKNADTIEKKQTIIHQIGQLYEKGELYNGLSSCISGIAATNFVYYYFFETLSKIRLNRTKRKNLTFSESTVIGFISGSITATVTNPIWTANTKLITSSSKDQTLIGTIREIIHEDGVMALFKGLKPALILVLNPVIQYSIFEQMKNLIYVSREDITPKMSFVLGAISKIIATVLTYPTITIKTQSHLQKDQSVIGMLKNIVKEDGILGLFKGLKPKIIQSVLTSAFLFYFKQKIMDVLKMLLKIKRRQTLKMD</sequence>
<accession>A0A1L0B0C7</accession>
<keyword evidence="4 9" id="KW-0812">Transmembrane</keyword>
<dbReference type="EMBL" id="FQNF01000032">
    <property type="protein sequence ID" value="SGZ39858.1"/>
    <property type="molecule type" value="Genomic_DNA"/>
</dbReference>
<evidence type="ECO:0000256" key="7">
    <source>
        <dbReference type="ARBA" id="ARBA00023136"/>
    </source>
</evidence>
<feature type="transmembrane region" description="Helical" evidence="11">
    <location>
        <begin position="102"/>
        <end position="121"/>
    </location>
</feature>
<dbReference type="GO" id="GO:0005778">
    <property type="term" value="C:peroxisomal membrane"/>
    <property type="evidence" value="ECO:0007669"/>
    <property type="project" value="UniProtKB-SubCell"/>
</dbReference>
<evidence type="ECO:0000256" key="10">
    <source>
        <dbReference type="RuleBase" id="RU000488"/>
    </source>
</evidence>
<evidence type="ECO:0000256" key="5">
    <source>
        <dbReference type="ARBA" id="ARBA00022737"/>
    </source>
</evidence>
<dbReference type="Gene3D" id="1.50.40.10">
    <property type="entry name" value="Mitochondrial carrier domain"/>
    <property type="match status" value="1"/>
</dbReference>
<organism evidence="12 13">
    <name type="scientific">Hanseniaspora guilliermondii</name>
    <dbReference type="NCBI Taxonomy" id="56406"/>
    <lineage>
        <taxon>Eukaryota</taxon>
        <taxon>Fungi</taxon>
        <taxon>Dikarya</taxon>
        <taxon>Ascomycota</taxon>
        <taxon>Saccharomycotina</taxon>
        <taxon>Saccharomycetes</taxon>
        <taxon>Saccharomycodales</taxon>
        <taxon>Saccharomycodaceae</taxon>
        <taxon>Hanseniaspora</taxon>
    </lineage>
</organism>
<evidence type="ECO:0000256" key="1">
    <source>
        <dbReference type="ARBA" id="ARBA00004585"/>
    </source>
</evidence>
<keyword evidence="13" id="KW-1185">Reference proteome</keyword>
<dbReference type="PROSITE" id="PS50920">
    <property type="entry name" value="SOLCAR"/>
    <property type="match status" value="2"/>
</dbReference>
<evidence type="ECO:0000256" key="11">
    <source>
        <dbReference type="SAM" id="Phobius"/>
    </source>
</evidence>
<comment type="similarity">
    <text evidence="2 10">Belongs to the mitochondrial carrier (TC 2.A.29) family.</text>
</comment>
<dbReference type="InterPro" id="IPR023395">
    <property type="entry name" value="MCP_dom_sf"/>
</dbReference>
<dbReference type="GO" id="GO:0005347">
    <property type="term" value="F:ATP transmembrane transporter activity"/>
    <property type="evidence" value="ECO:0007669"/>
    <property type="project" value="TreeGrafter"/>
</dbReference>
<dbReference type="GO" id="GO:0044610">
    <property type="term" value="F:FMN transmembrane transporter activity"/>
    <property type="evidence" value="ECO:0007669"/>
    <property type="project" value="TreeGrafter"/>
</dbReference>
<dbReference type="VEuPathDB" id="FungiDB:HGUI_02058"/>
<dbReference type="Pfam" id="PF00153">
    <property type="entry name" value="Mito_carr"/>
    <property type="match status" value="3"/>
</dbReference>
<dbReference type="AlphaFoldDB" id="A0A1L0B0C7"/>
<dbReference type="PANTHER" id="PTHR45939:SF5">
    <property type="entry name" value="PEROXISOMAL MEMBRANE PROTEIN PMP34"/>
    <property type="match status" value="1"/>
</dbReference>
<keyword evidence="3 10" id="KW-0813">Transport</keyword>
<reference evidence="13" key="1">
    <citation type="submission" date="2016-11" db="EMBL/GenBank/DDBJ databases">
        <authorList>
            <person name="Guldener U."/>
        </authorList>
    </citation>
    <scope>NUCLEOTIDE SEQUENCE [LARGE SCALE GENOMIC DNA]</scope>
</reference>
<protein>
    <submittedName>
        <fullName evidence="12">Related to peroxisomal membrane protein PMP47B</fullName>
    </submittedName>
</protein>
<evidence type="ECO:0000256" key="8">
    <source>
        <dbReference type="ARBA" id="ARBA00023140"/>
    </source>
</evidence>
<evidence type="ECO:0000256" key="2">
    <source>
        <dbReference type="ARBA" id="ARBA00006375"/>
    </source>
</evidence>
<keyword evidence="6 11" id="KW-1133">Transmembrane helix</keyword>
<proteinExistence type="inferred from homology"/>
<name>A0A1L0B0C7_9ASCO</name>
<gene>
    <name evidence="12" type="ORF">HGUI_02058</name>
</gene>
<dbReference type="Proteomes" id="UP000183365">
    <property type="component" value="Unassembled WGS sequence"/>
</dbReference>
<dbReference type="GO" id="GO:0015228">
    <property type="term" value="F:coenzyme A transmembrane transporter activity"/>
    <property type="evidence" value="ECO:0007669"/>
    <property type="project" value="TreeGrafter"/>
</dbReference>
<evidence type="ECO:0000256" key="6">
    <source>
        <dbReference type="ARBA" id="ARBA00022989"/>
    </source>
</evidence>
<dbReference type="PANTHER" id="PTHR45939">
    <property type="entry name" value="PEROXISOMAL MEMBRANE PROTEIN PMP34-RELATED"/>
    <property type="match status" value="1"/>
</dbReference>
<keyword evidence="5" id="KW-0677">Repeat</keyword>
<keyword evidence="7 9" id="KW-0472">Membrane</keyword>
<dbReference type="GO" id="GO:0080122">
    <property type="term" value="F:AMP transmembrane transporter activity"/>
    <property type="evidence" value="ECO:0007669"/>
    <property type="project" value="TreeGrafter"/>
</dbReference>
<feature type="repeat" description="Solcar" evidence="9">
    <location>
        <begin position="188"/>
        <end position="270"/>
    </location>
</feature>
<evidence type="ECO:0000256" key="3">
    <source>
        <dbReference type="ARBA" id="ARBA00022448"/>
    </source>
</evidence>
<dbReference type="GO" id="GO:0015230">
    <property type="term" value="F:FAD transmembrane transporter activity"/>
    <property type="evidence" value="ECO:0007669"/>
    <property type="project" value="TreeGrafter"/>
</dbReference>
<dbReference type="SUPFAM" id="SSF103506">
    <property type="entry name" value="Mitochondrial carrier"/>
    <property type="match status" value="1"/>
</dbReference>
<evidence type="ECO:0000256" key="9">
    <source>
        <dbReference type="PROSITE-ProRule" id="PRU00282"/>
    </source>
</evidence>
<dbReference type="InterPro" id="IPR018108">
    <property type="entry name" value="MCP_transmembrane"/>
</dbReference>
<comment type="subcellular location">
    <subcellularLocation>
        <location evidence="1">Peroxisome membrane</location>
        <topology evidence="1">Multi-pass membrane protein</topology>
    </subcellularLocation>
</comment>
<evidence type="ECO:0000256" key="4">
    <source>
        <dbReference type="ARBA" id="ARBA00022692"/>
    </source>
</evidence>
<feature type="transmembrane region" description="Helical" evidence="11">
    <location>
        <begin position="194"/>
        <end position="212"/>
    </location>
</feature>
<dbReference type="GO" id="GO:0051724">
    <property type="term" value="F:NAD transmembrane transporter activity"/>
    <property type="evidence" value="ECO:0007669"/>
    <property type="project" value="TreeGrafter"/>
</dbReference>
<keyword evidence="8" id="KW-0576">Peroxisome</keyword>
<dbReference type="GO" id="GO:0015217">
    <property type="term" value="F:ADP transmembrane transporter activity"/>
    <property type="evidence" value="ECO:0007669"/>
    <property type="project" value="TreeGrafter"/>
</dbReference>